<organism evidence="4 5">
    <name type="scientific">Simiduia agarivorans (strain DSM 21679 / JCM 13881 / BCRC 17597 / SA1)</name>
    <dbReference type="NCBI Taxonomy" id="1117647"/>
    <lineage>
        <taxon>Bacteria</taxon>
        <taxon>Pseudomonadati</taxon>
        <taxon>Pseudomonadota</taxon>
        <taxon>Gammaproteobacteria</taxon>
        <taxon>Cellvibrionales</taxon>
        <taxon>Cellvibrionaceae</taxon>
        <taxon>Simiduia</taxon>
    </lineage>
</organism>
<dbReference type="EMBL" id="CP003746">
    <property type="protein sequence ID" value="AGN11382.1"/>
    <property type="molecule type" value="Genomic_DNA"/>
</dbReference>
<dbReference type="PANTHER" id="PTHR32248">
    <property type="entry name" value="RNA POLYMERASE SIGMA-54 FACTOR"/>
    <property type="match status" value="1"/>
</dbReference>
<accession>R9S3K2</accession>
<dbReference type="Pfam" id="PF00309">
    <property type="entry name" value="Sigma54_AID"/>
    <property type="match status" value="1"/>
</dbReference>
<feature type="region of interest" description="Disordered" evidence="2">
    <location>
        <begin position="49"/>
        <end position="132"/>
    </location>
</feature>
<feature type="domain" description="RNA polymerase sigma factor 54 core-binding" evidence="3">
    <location>
        <begin position="127"/>
        <end position="311"/>
    </location>
</feature>
<evidence type="ECO:0000313" key="4">
    <source>
        <dbReference type="EMBL" id="AGN11382.1"/>
    </source>
</evidence>
<protein>
    <recommendedName>
        <fullName evidence="1">RNA polymerase sigma-54 factor</fullName>
    </recommendedName>
</protein>
<dbReference type="Pfam" id="PF04963">
    <property type="entry name" value="Sigma54_CBD"/>
    <property type="match status" value="1"/>
</dbReference>
<evidence type="ECO:0000256" key="1">
    <source>
        <dbReference type="ARBA" id="ARBA00019942"/>
    </source>
</evidence>
<dbReference type="AlphaFoldDB" id="R9S3K2"/>
<name>R9S3K2_SIMAS</name>
<evidence type="ECO:0000313" key="5">
    <source>
        <dbReference type="Proteomes" id="UP000000466"/>
    </source>
</evidence>
<sequence length="349" mass="38662">MKPSLQLKLGQQLTMTPQLQQAIRLLQLSTLDLQAEIQEALDSNPMLEVAESDDGPEQKASNEQSQEPQETGDQSEQPGSSDSGDMDSDWADQIPGELPVDTNWDDIYTSAPTSAGPAPDDDRDYERGDSSGESLQDHLLWQLNLTPMSDRDRVIAMAIIDAIGPSGMLDSPLEEIFEGLSQAEEWDDPLEYDEVLAVLHRIQQFDPLGVAGQNLSECLLIQLKALPATTPLLETAKLIVREHLELLGSRDYKQLMRRCKLKEAELASIIELIQTLNPRPGESVSASDTEYVVPDVFVTKKQDRWLVELNPISRLKFASTPVMRRWSNAPTPAVTTAFCATICRKHAGS</sequence>
<dbReference type="GO" id="GO:0001216">
    <property type="term" value="F:DNA-binding transcription activator activity"/>
    <property type="evidence" value="ECO:0007669"/>
    <property type="project" value="InterPro"/>
</dbReference>
<dbReference type="GO" id="GO:0003677">
    <property type="term" value="F:DNA binding"/>
    <property type="evidence" value="ECO:0007669"/>
    <property type="project" value="InterPro"/>
</dbReference>
<evidence type="ECO:0000259" key="3">
    <source>
        <dbReference type="Pfam" id="PF04963"/>
    </source>
</evidence>
<dbReference type="eggNOG" id="COG1508">
    <property type="taxonomic scope" value="Bacteria"/>
</dbReference>
<dbReference type="Gene3D" id="1.10.10.1330">
    <property type="entry name" value="RNA polymerase sigma-54 factor, core-binding domain"/>
    <property type="match status" value="1"/>
</dbReference>
<dbReference type="STRING" id="1117647.M5M_17557"/>
<dbReference type="PANTHER" id="PTHR32248:SF4">
    <property type="entry name" value="RNA POLYMERASE SIGMA-54 FACTOR"/>
    <property type="match status" value="1"/>
</dbReference>
<reference evidence="4 5" key="1">
    <citation type="journal article" date="2013" name="Genome Announc.">
        <title>Complete genome sequence of Simiduia agarivorans SA1(T), a marine bacterium able to degrade a variety of polysaccharides.</title>
        <authorList>
            <person name="Lin S.Y."/>
            <person name="Shieh W.Y."/>
            <person name="Chen J.S."/>
            <person name="Tang S.L."/>
        </authorList>
    </citation>
    <scope>NUCLEOTIDE SEQUENCE [LARGE SCALE GENOMIC DNA]</scope>
    <source>
        <strain evidence="5">DSM 21679 / JCM 13881 / BCRC 17597 / SA1</strain>
    </source>
</reference>
<dbReference type="GO" id="GO:0006352">
    <property type="term" value="P:DNA-templated transcription initiation"/>
    <property type="evidence" value="ECO:0007669"/>
    <property type="project" value="InterPro"/>
</dbReference>
<dbReference type="InterPro" id="IPR038709">
    <property type="entry name" value="RpoN_core-bd_sf"/>
</dbReference>
<evidence type="ECO:0000256" key="2">
    <source>
        <dbReference type="SAM" id="MobiDB-lite"/>
    </source>
</evidence>
<dbReference type="InterPro" id="IPR007046">
    <property type="entry name" value="RNA_pol_sigma_54_core-bd"/>
</dbReference>
<gene>
    <name evidence="4" type="ordered locus">M5M_17557</name>
</gene>
<dbReference type="HOGENOM" id="CLU_020569_0_1_6"/>
<dbReference type="KEGG" id="saga:M5M_17557"/>
<dbReference type="GO" id="GO:0016987">
    <property type="term" value="F:sigma factor activity"/>
    <property type="evidence" value="ECO:0007669"/>
    <property type="project" value="InterPro"/>
</dbReference>
<dbReference type="InterPro" id="IPR000394">
    <property type="entry name" value="RNA_pol_sigma_54"/>
</dbReference>
<keyword evidence="5" id="KW-1185">Reference proteome</keyword>
<dbReference type="Proteomes" id="UP000000466">
    <property type="component" value="Chromosome"/>
</dbReference>
<proteinExistence type="predicted"/>
<feature type="compositionally biased region" description="Polar residues" evidence="2">
    <location>
        <begin position="59"/>
        <end position="78"/>
    </location>
</feature>